<proteinExistence type="predicted"/>
<reference evidence="1 2" key="1">
    <citation type="journal article" date="2022" name="Genome Biol. Evol.">
        <title>The Spruce Budworm Genome: Reconstructing the Evolutionary History of Antifreeze Proteins.</title>
        <authorList>
            <person name="Beliveau C."/>
            <person name="Gagne P."/>
            <person name="Picq S."/>
            <person name="Vernygora O."/>
            <person name="Keeling C.I."/>
            <person name="Pinkney K."/>
            <person name="Doucet D."/>
            <person name="Wen F."/>
            <person name="Johnston J.S."/>
            <person name="Maaroufi H."/>
            <person name="Boyle B."/>
            <person name="Laroche J."/>
            <person name="Dewar K."/>
            <person name="Juretic N."/>
            <person name="Blackburn G."/>
            <person name="Nisole A."/>
            <person name="Brunet B."/>
            <person name="Brandao M."/>
            <person name="Lumley L."/>
            <person name="Duan J."/>
            <person name="Quan G."/>
            <person name="Lucarotti C.J."/>
            <person name="Roe A.D."/>
            <person name="Sperling F.A.H."/>
            <person name="Levesque R.C."/>
            <person name="Cusson M."/>
        </authorList>
    </citation>
    <scope>NUCLEOTIDE SEQUENCE [LARGE SCALE GENOMIC DNA]</scope>
    <source>
        <strain evidence="1">Glfc:IPQL:Cfum</strain>
    </source>
</reference>
<keyword evidence="2" id="KW-1185">Reference proteome</keyword>
<comment type="caution">
    <text evidence="1">The sequence shown here is derived from an EMBL/GenBank/DDBJ whole genome shotgun (WGS) entry which is preliminary data.</text>
</comment>
<sequence>MDQEFPYQHMFTPFVPTVEPAGTRDPFLNQYPFHVAQAGGMHKALGDRLFAVDVGKLAQIHAQKSGQPTYLYRYSFRGEKSLSNMMAANNKDYAWTPVTPGSNELNYLEIASPSRLEMKTSSDFGQRSFWNSLGFIENENYRHIRDEL</sequence>
<gene>
    <name evidence="1" type="ORF">MSG28_010452</name>
</gene>
<evidence type="ECO:0000313" key="1">
    <source>
        <dbReference type="EMBL" id="KAI8437096.1"/>
    </source>
</evidence>
<protein>
    <submittedName>
        <fullName evidence="1">Uncharacterized protein</fullName>
    </submittedName>
</protein>
<evidence type="ECO:0000313" key="2">
    <source>
        <dbReference type="Proteomes" id="UP001064048"/>
    </source>
</evidence>
<dbReference type="EMBL" id="CM046117">
    <property type="protein sequence ID" value="KAI8437096.1"/>
    <property type="molecule type" value="Genomic_DNA"/>
</dbReference>
<dbReference type="Proteomes" id="UP001064048">
    <property type="component" value="Chromosome 17"/>
</dbReference>
<accession>A0ACC0KKI4</accession>
<name>A0ACC0KKI4_CHOFU</name>
<organism evidence="1 2">
    <name type="scientific">Choristoneura fumiferana</name>
    <name type="common">Spruce budworm moth</name>
    <name type="synonym">Archips fumiferana</name>
    <dbReference type="NCBI Taxonomy" id="7141"/>
    <lineage>
        <taxon>Eukaryota</taxon>
        <taxon>Metazoa</taxon>
        <taxon>Ecdysozoa</taxon>
        <taxon>Arthropoda</taxon>
        <taxon>Hexapoda</taxon>
        <taxon>Insecta</taxon>
        <taxon>Pterygota</taxon>
        <taxon>Neoptera</taxon>
        <taxon>Endopterygota</taxon>
        <taxon>Lepidoptera</taxon>
        <taxon>Glossata</taxon>
        <taxon>Ditrysia</taxon>
        <taxon>Tortricoidea</taxon>
        <taxon>Tortricidae</taxon>
        <taxon>Tortricinae</taxon>
        <taxon>Choristoneura</taxon>
    </lineage>
</organism>